<evidence type="ECO:0000313" key="2">
    <source>
        <dbReference type="EMBL" id="TCS41416.1"/>
    </source>
</evidence>
<evidence type="ECO:0000256" key="1">
    <source>
        <dbReference type="SAM" id="MobiDB-lite"/>
    </source>
</evidence>
<dbReference type="EMBL" id="SLZR01000006">
    <property type="protein sequence ID" value="TCS41416.1"/>
    <property type="molecule type" value="Genomic_DNA"/>
</dbReference>
<sequence length="497" mass="54260">MVGDGIRLPNDSTVASTGVHRGTGLPEAPARHESAAKPFLTTPLLTVVLETKAIMEGAKGGLYEVLLQNDPKSAPPITVQSANYVKPGTSMLLELNEQQIYRPVNKLTGEQFAKLAAIELDFWRAHILPKADSQQTNTLPKTSALAQLAETYPSLKPLVQWLNQRPTELTGSTLQRWVQEFTPLSTQKSWPALVPTAAKKTALAPSTAASGQAQAGTAASAIGNTPAAAVSVPLTNTHNAGTTATTPNQQPTAPAQVAHTSLNAPTTEPARQERAVPLEVTLSQWISKIDQLIKASPQELQQLLKQTAVQALVKEADLPGPAAKAATSPADDAQLLNLRNWLESSQARIQNLAVQTATQHFAAADQPAVHQMQLPLIWLGLTSWADIEWWQEKPKSDKDEKAKKEKQPRHWRMKIYLTMAPLSQVCADIDYSDDHTALTFWSEDTATLAHMNTLLNHLHQWTAGLGERTLQTKHGMPKRVNEDNQTDRDNHLVDIRT</sequence>
<feature type="region of interest" description="Disordered" evidence="1">
    <location>
        <begin position="476"/>
        <end position="497"/>
    </location>
</feature>
<gene>
    <name evidence="2" type="ORF">BCF53_106147</name>
</gene>
<feature type="region of interest" description="Disordered" evidence="1">
    <location>
        <begin position="1"/>
        <end position="32"/>
    </location>
</feature>
<feature type="region of interest" description="Disordered" evidence="1">
    <location>
        <begin position="237"/>
        <end position="256"/>
    </location>
</feature>
<feature type="compositionally biased region" description="Basic and acidic residues" evidence="1">
    <location>
        <begin position="479"/>
        <end position="497"/>
    </location>
</feature>
<keyword evidence="3" id="KW-1185">Reference proteome</keyword>
<name>A0A4R3I8S9_9GAMM</name>
<reference evidence="2 3" key="1">
    <citation type="submission" date="2019-03" db="EMBL/GenBank/DDBJ databases">
        <title>Genomic Encyclopedia of Archaeal and Bacterial Type Strains, Phase II (KMG-II): from individual species to whole genera.</title>
        <authorList>
            <person name="Goeker M."/>
        </authorList>
    </citation>
    <scope>NUCLEOTIDE SEQUENCE [LARGE SCALE GENOMIC DNA]</scope>
    <source>
        <strain evidence="2 3">DSM 15388</strain>
    </source>
</reference>
<comment type="caution">
    <text evidence="2">The sequence shown here is derived from an EMBL/GenBank/DDBJ whole genome shotgun (WGS) entry which is preliminary data.</text>
</comment>
<dbReference type="AlphaFoldDB" id="A0A4R3I8S9"/>
<evidence type="ECO:0000313" key="3">
    <source>
        <dbReference type="Proteomes" id="UP000295793"/>
    </source>
</evidence>
<accession>A0A4R3I8S9</accession>
<dbReference type="Proteomes" id="UP000295793">
    <property type="component" value="Unassembled WGS sequence"/>
</dbReference>
<organism evidence="2 3">
    <name type="scientific">Reinekea marinisedimentorum</name>
    <dbReference type="NCBI Taxonomy" id="230495"/>
    <lineage>
        <taxon>Bacteria</taxon>
        <taxon>Pseudomonadati</taxon>
        <taxon>Pseudomonadota</taxon>
        <taxon>Gammaproteobacteria</taxon>
        <taxon>Oceanospirillales</taxon>
        <taxon>Saccharospirillaceae</taxon>
        <taxon>Reinekea</taxon>
    </lineage>
</organism>
<proteinExistence type="predicted"/>
<evidence type="ECO:0008006" key="4">
    <source>
        <dbReference type="Google" id="ProtNLM"/>
    </source>
</evidence>
<dbReference type="RefSeq" id="WP_132701387.1">
    <property type="nucleotide sequence ID" value="NZ_SLZR01000006.1"/>
</dbReference>
<dbReference type="OrthoDB" id="6192837at2"/>
<protein>
    <recommendedName>
        <fullName evidence="4">Flagellar hook-length control protein FliK</fullName>
    </recommendedName>
</protein>